<dbReference type="SMART" id="SM00422">
    <property type="entry name" value="HTH_MERR"/>
    <property type="match status" value="1"/>
</dbReference>
<dbReference type="InterPro" id="IPR000551">
    <property type="entry name" value="MerR-type_HTH_dom"/>
</dbReference>
<gene>
    <name evidence="4" type="ORF">AUR04nite_29760</name>
</gene>
<dbReference type="InterPro" id="IPR009061">
    <property type="entry name" value="DNA-bd_dom_put_sf"/>
</dbReference>
<proteinExistence type="predicted"/>
<keyword evidence="1" id="KW-0238">DNA-binding</keyword>
<dbReference type="SMART" id="SM00871">
    <property type="entry name" value="AraC_E_bind"/>
    <property type="match status" value="1"/>
</dbReference>
<dbReference type="Proteomes" id="UP000316612">
    <property type="component" value="Unassembled WGS sequence"/>
</dbReference>
<organism evidence="4 5">
    <name type="scientific">Glutamicibacter uratoxydans</name>
    <name type="common">Arthrobacter uratoxydans</name>
    <dbReference type="NCBI Taxonomy" id="43667"/>
    <lineage>
        <taxon>Bacteria</taxon>
        <taxon>Bacillati</taxon>
        <taxon>Actinomycetota</taxon>
        <taxon>Actinomycetes</taxon>
        <taxon>Micrococcales</taxon>
        <taxon>Micrococcaceae</taxon>
        <taxon>Glutamicibacter</taxon>
    </lineage>
</organism>
<dbReference type="PANTHER" id="PTHR30204">
    <property type="entry name" value="REDOX-CYCLING DRUG-SENSING TRANSCRIPTIONAL ACTIVATOR SOXR"/>
    <property type="match status" value="1"/>
</dbReference>
<dbReference type="InterPro" id="IPR047057">
    <property type="entry name" value="MerR_fam"/>
</dbReference>
<dbReference type="Gene3D" id="3.20.80.10">
    <property type="entry name" value="Regulatory factor, effector binding domain"/>
    <property type="match status" value="1"/>
</dbReference>
<dbReference type="PROSITE" id="PS50937">
    <property type="entry name" value="HTH_MERR_2"/>
    <property type="match status" value="1"/>
</dbReference>
<keyword evidence="5" id="KW-1185">Reference proteome</keyword>
<evidence type="ECO:0000313" key="4">
    <source>
        <dbReference type="EMBL" id="GED07444.1"/>
    </source>
</evidence>
<reference evidence="4 5" key="1">
    <citation type="submission" date="2019-06" db="EMBL/GenBank/DDBJ databases">
        <title>Whole genome shotgun sequence of Glutamicibacter uratoxydans NBRC 15515.</title>
        <authorList>
            <person name="Hosoyama A."/>
            <person name="Uohara A."/>
            <person name="Ohji S."/>
            <person name="Ichikawa N."/>
        </authorList>
    </citation>
    <scope>NUCLEOTIDE SEQUENCE [LARGE SCALE GENOMIC DNA]</scope>
    <source>
        <strain evidence="4 5">NBRC 15515</strain>
    </source>
</reference>
<dbReference type="RefSeq" id="WP_141366558.1">
    <property type="nucleotide sequence ID" value="NZ_BAAAJL010000014.1"/>
</dbReference>
<comment type="caution">
    <text evidence="4">The sequence shown here is derived from an EMBL/GenBank/DDBJ whole genome shotgun (WGS) entry which is preliminary data.</text>
</comment>
<dbReference type="CDD" id="cd01107">
    <property type="entry name" value="HTH_BmrR"/>
    <property type="match status" value="1"/>
</dbReference>
<evidence type="ECO:0000256" key="1">
    <source>
        <dbReference type="ARBA" id="ARBA00023125"/>
    </source>
</evidence>
<dbReference type="EMBL" id="BJNY01000020">
    <property type="protein sequence ID" value="GED07444.1"/>
    <property type="molecule type" value="Genomic_DNA"/>
</dbReference>
<evidence type="ECO:0000256" key="2">
    <source>
        <dbReference type="SAM" id="MobiDB-lite"/>
    </source>
</evidence>
<protein>
    <submittedName>
        <fullName evidence="4">MerR family transcriptional regulator</fullName>
    </submittedName>
</protein>
<dbReference type="InterPro" id="IPR029442">
    <property type="entry name" value="GyrI-like"/>
</dbReference>
<dbReference type="Gene3D" id="1.10.1660.10">
    <property type="match status" value="1"/>
</dbReference>
<evidence type="ECO:0000313" key="5">
    <source>
        <dbReference type="Proteomes" id="UP000316612"/>
    </source>
</evidence>
<feature type="region of interest" description="Disordered" evidence="2">
    <location>
        <begin position="245"/>
        <end position="268"/>
    </location>
</feature>
<dbReference type="SUPFAM" id="SSF55136">
    <property type="entry name" value="Probable bacterial effector-binding domain"/>
    <property type="match status" value="1"/>
</dbReference>
<dbReference type="SUPFAM" id="SSF46955">
    <property type="entry name" value="Putative DNA-binding domain"/>
    <property type="match status" value="1"/>
</dbReference>
<dbReference type="GO" id="GO:0003677">
    <property type="term" value="F:DNA binding"/>
    <property type="evidence" value="ECO:0007669"/>
    <property type="project" value="UniProtKB-KW"/>
</dbReference>
<dbReference type="InterPro" id="IPR010499">
    <property type="entry name" value="AraC_E-bd"/>
</dbReference>
<accession>A0A4Y4DU89</accession>
<dbReference type="AlphaFoldDB" id="A0A4Y4DU89"/>
<name>A0A4Y4DU89_GLUUR</name>
<dbReference type="Pfam" id="PF06445">
    <property type="entry name" value="GyrI-like"/>
    <property type="match status" value="1"/>
</dbReference>
<dbReference type="OrthoDB" id="7849865at2"/>
<evidence type="ECO:0000259" key="3">
    <source>
        <dbReference type="PROSITE" id="PS50937"/>
    </source>
</evidence>
<dbReference type="GO" id="GO:0003700">
    <property type="term" value="F:DNA-binding transcription factor activity"/>
    <property type="evidence" value="ECO:0007669"/>
    <property type="project" value="InterPro"/>
</dbReference>
<dbReference type="Pfam" id="PF13411">
    <property type="entry name" value="MerR_1"/>
    <property type="match status" value="1"/>
</dbReference>
<dbReference type="PANTHER" id="PTHR30204:SF97">
    <property type="entry name" value="MERR FAMILY REGULATORY PROTEIN"/>
    <property type="match status" value="1"/>
</dbReference>
<dbReference type="InterPro" id="IPR011256">
    <property type="entry name" value="Reg_factor_effector_dom_sf"/>
</dbReference>
<sequence>MLTIGAFAQLGQVTHRMLRHWDSAGILVPAHVDKFSGYRSYDPSQLAQLHRIVALRQLGFGLDDILLFMQQGIDAQRIEQLLRVRREEVEAEHQLAAARLVDVELRLQLIEREQSMSTIEIIEKPLPALRLAVCTQTVAEQALVGPAVGPLFGKIEEALEGHELGMPIAQYLAVEEGLRIVAGYEFDKPAEPGFDILEVPEAPLSICGIHLGPMDQIGASWQEVHDQLLARGYVPDGPCRELYVRSESEDQQDWVTELQQPVRPASAR</sequence>
<feature type="domain" description="HTH merR-type" evidence="3">
    <location>
        <begin position="1"/>
        <end position="71"/>
    </location>
</feature>